<dbReference type="GO" id="GO:0005737">
    <property type="term" value="C:cytoplasm"/>
    <property type="evidence" value="ECO:0007669"/>
    <property type="project" value="TreeGrafter"/>
</dbReference>
<feature type="compositionally biased region" description="Low complexity" evidence="1">
    <location>
        <begin position="222"/>
        <end position="241"/>
    </location>
</feature>
<evidence type="ECO:0000259" key="2">
    <source>
        <dbReference type="PROSITE" id="PS50020"/>
    </source>
</evidence>
<evidence type="ECO:0000256" key="1">
    <source>
        <dbReference type="SAM" id="MobiDB-lite"/>
    </source>
</evidence>
<dbReference type="AlphaFoldDB" id="A0A553RP59"/>
<dbReference type="GO" id="GO:0005096">
    <property type="term" value="F:GTPase activator activity"/>
    <property type="evidence" value="ECO:0007669"/>
    <property type="project" value="TreeGrafter"/>
</dbReference>
<sequence length="241" mass="26444">PGNLIHKLCGAHRDGVCDLTVKVDISIRTRQRLPGNSRLATTDRSAIPEPCIPHLEISKDTLTHTHNSHSSPDCSSFYWSFVEKPTPNPLPAQIRHVPIHLWKAFSSNPASAKRSLTSSTKSGLEWVEIIEPRTRERMYANLQTGECVWDAPAGVCIRRSGNDQWWELFDSKTSRFYYYSARSQRTVWHRPPSADIIPLARLQTLKQNSSGLSGGEGGTGGLPAAPAGESSSSPAPSTSSS</sequence>
<feature type="non-terminal residue" evidence="3">
    <location>
        <position position="1"/>
    </location>
</feature>
<dbReference type="SUPFAM" id="SSF51045">
    <property type="entry name" value="WW domain"/>
    <property type="match status" value="1"/>
</dbReference>
<gene>
    <name evidence="3" type="ORF">DNTS_028329</name>
</gene>
<keyword evidence="4" id="KW-1185">Reference proteome</keyword>
<dbReference type="InterPro" id="IPR036020">
    <property type="entry name" value="WW_dom_sf"/>
</dbReference>
<dbReference type="OrthoDB" id="437889at2759"/>
<feature type="domain" description="WW" evidence="2">
    <location>
        <begin position="166"/>
        <end position="193"/>
    </location>
</feature>
<dbReference type="Proteomes" id="UP000316079">
    <property type="component" value="Unassembled WGS sequence"/>
</dbReference>
<evidence type="ECO:0000313" key="4">
    <source>
        <dbReference type="Proteomes" id="UP000316079"/>
    </source>
</evidence>
<dbReference type="PANTHER" id="PTHR45876">
    <property type="entry name" value="FI04035P"/>
    <property type="match status" value="1"/>
</dbReference>
<name>A0A553RP59_9TELE</name>
<dbReference type="InterPro" id="IPR001202">
    <property type="entry name" value="WW_dom"/>
</dbReference>
<proteinExistence type="predicted"/>
<dbReference type="EMBL" id="SRMA01002175">
    <property type="protein sequence ID" value="TRZ03969.1"/>
    <property type="molecule type" value="Genomic_DNA"/>
</dbReference>
<feature type="region of interest" description="Disordered" evidence="1">
    <location>
        <begin position="207"/>
        <end position="241"/>
    </location>
</feature>
<organism evidence="3 4">
    <name type="scientific">Danionella cerebrum</name>
    <dbReference type="NCBI Taxonomy" id="2873325"/>
    <lineage>
        <taxon>Eukaryota</taxon>
        <taxon>Metazoa</taxon>
        <taxon>Chordata</taxon>
        <taxon>Craniata</taxon>
        <taxon>Vertebrata</taxon>
        <taxon>Euteleostomi</taxon>
        <taxon>Actinopterygii</taxon>
        <taxon>Neopterygii</taxon>
        <taxon>Teleostei</taxon>
        <taxon>Ostariophysi</taxon>
        <taxon>Cypriniformes</taxon>
        <taxon>Danionidae</taxon>
        <taxon>Danioninae</taxon>
        <taxon>Danionella</taxon>
    </lineage>
</organism>
<feature type="non-terminal residue" evidence="3">
    <location>
        <position position="241"/>
    </location>
</feature>
<dbReference type="FunFam" id="2.20.70.10:FF:000022">
    <property type="entry name" value="Rho GTPase activating protein 39"/>
    <property type="match status" value="1"/>
</dbReference>
<dbReference type="STRING" id="623744.A0A553RP59"/>
<dbReference type="PROSITE" id="PS50020">
    <property type="entry name" value="WW_DOMAIN_2"/>
    <property type="match status" value="1"/>
</dbReference>
<protein>
    <recommendedName>
        <fullName evidence="2">WW domain-containing protein</fullName>
    </recommendedName>
</protein>
<dbReference type="Gene3D" id="2.20.70.10">
    <property type="match status" value="1"/>
</dbReference>
<reference evidence="3 4" key="1">
    <citation type="journal article" date="2019" name="Sci. Data">
        <title>Hybrid genome assembly and annotation of Danionella translucida.</title>
        <authorList>
            <person name="Kadobianskyi M."/>
            <person name="Schulze L."/>
            <person name="Schuelke M."/>
            <person name="Judkewitz B."/>
        </authorList>
    </citation>
    <scope>NUCLEOTIDE SEQUENCE [LARGE SCALE GENOMIC DNA]</scope>
    <source>
        <strain evidence="3 4">Bolton</strain>
    </source>
</reference>
<feature type="compositionally biased region" description="Gly residues" evidence="1">
    <location>
        <begin position="212"/>
        <end position="221"/>
    </location>
</feature>
<dbReference type="PANTHER" id="PTHR45876:SF1">
    <property type="entry name" value="RHO GTPASE-ACTIVATING PROTEIN 39"/>
    <property type="match status" value="1"/>
</dbReference>
<comment type="caution">
    <text evidence="3">The sequence shown here is derived from an EMBL/GenBank/DDBJ whole genome shotgun (WGS) entry which is preliminary data.</text>
</comment>
<accession>A0A553RP59</accession>
<evidence type="ECO:0000313" key="3">
    <source>
        <dbReference type="EMBL" id="TRZ03969.1"/>
    </source>
</evidence>